<dbReference type="EMBL" id="APVL01000047">
    <property type="protein sequence ID" value="EWG08374.1"/>
    <property type="molecule type" value="Genomic_DNA"/>
</dbReference>
<dbReference type="Proteomes" id="UP000019270">
    <property type="component" value="Unassembled WGS sequence"/>
</dbReference>
<proteinExistence type="predicted"/>
<dbReference type="eggNOG" id="ENOG5033D14">
    <property type="taxonomic scope" value="Bacteria"/>
</dbReference>
<protein>
    <submittedName>
        <fullName evidence="1">Uncharacterized protein</fullName>
    </submittedName>
</protein>
<reference evidence="2" key="1">
    <citation type="submission" date="2013-03" db="EMBL/GenBank/DDBJ databases">
        <title>Draft genome sequence of Bacillus firmus DS1.</title>
        <authorList>
            <person name="Peng D."/>
            <person name="Zhu L."/>
            <person name="Sun M."/>
        </authorList>
    </citation>
    <scope>NUCLEOTIDE SEQUENCE [LARGE SCALE GENOMIC DNA]</scope>
    <source>
        <strain evidence="2">DS1</strain>
    </source>
</reference>
<gene>
    <name evidence="1" type="ORF">PBF_24518</name>
</gene>
<reference evidence="1 2" key="2">
    <citation type="journal article" date="2016" name="Sci. Rep.">
        <title>A novel serine protease, Sep1, from Bacillus firmus DS-1 has nematicidal activity and degrades multiple intestinal-associated nematode proteins.</title>
        <authorList>
            <person name="Geng C."/>
            <person name="Nie X."/>
            <person name="Tang Z."/>
            <person name="Zhang Y."/>
            <person name="Lin J."/>
            <person name="Sun M."/>
            <person name="Peng D."/>
        </authorList>
    </citation>
    <scope>NUCLEOTIDE SEQUENCE [LARGE SCALE GENOMIC DNA]</scope>
    <source>
        <strain evidence="1 2">DS1</strain>
    </source>
</reference>
<dbReference type="PATRIC" id="fig|1307436.3.peg.5218"/>
<name>W7L994_CYTFI</name>
<organism evidence="1 2">
    <name type="scientific">Cytobacillus firmus DS1</name>
    <dbReference type="NCBI Taxonomy" id="1307436"/>
    <lineage>
        <taxon>Bacteria</taxon>
        <taxon>Bacillati</taxon>
        <taxon>Bacillota</taxon>
        <taxon>Bacilli</taxon>
        <taxon>Bacillales</taxon>
        <taxon>Bacillaceae</taxon>
        <taxon>Cytobacillus</taxon>
    </lineage>
</organism>
<sequence>MALGTAEGIKLFLRRKGREMEKNSFHACATCINFQPEKRKDGMFYFCSRLGYETKPVYQFNCWTPKEHIIRLMEKRKGENLK</sequence>
<evidence type="ECO:0000313" key="1">
    <source>
        <dbReference type="EMBL" id="EWG08374.1"/>
    </source>
</evidence>
<evidence type="ECO:0000313" key="2">
    <source>
        <dbReference type="Proteomes" id="UP000019270"/>
    </source>
</evidence>
<accession>W7L994</accession>
<dbReference type="AlphaFoldDB" id="W7L994"/>
<comment type="caution">
    <text evidence="1">The sequence shown here is derived from an EMBL/GenBank/DDBJ whole genome shotgun (WGS) entry which is preliminary data.</text>
</comment>